<name>A0A8J7YJ72_9ARCH</name>
<dbReference type="GO" id="GO:0004519">
    <property type="term" value="F:endonuclease activity"/>
    <property type="evidence" value="ECO:0007669"/>
    <property type="project" value="UniProtKB-KW"/>
</dbReference>
<dbReference type="EMBL" id="JAGVSJ010000008">
    <property type="protein sequence ID" value="MBX8631717.1"/>
    <property type="molecule type" value="Genomic_DNA"/>
</dbReference>
<proteinExistence type="predicted"/>
<dbReference type="InterPro" id="IPR036237">
    <property type="entry name" value="Xyl_isomerase-like_sf"/>
</dbReference>
<dbReference type="GO" id="GO:0008270">
    <property type="term" value="F:zinc ion binding"/>
    <property type="evidence" value="ECO:0007669"/>
    <property type="project" value="InterPro"/>
</dbReference>
<dbReference type="GO" id="GO:0003677">
    <property type="term" value="F:DNA binding"/>
    <property type="evidence" value="ECO:0007669"/>
    <property type="project" value="InterPro"/>
</dbReference>
<dbReference type="InterPro" id="IPR001719">
    <property type="entry name" value="AP_endonuc_2"/>
</dbReference>
<evidence type="ECO:0000259" key="1">
    <source>
        <dbReference type="Pfam" id="PF01261"/>
    </source>
</evidence>
<dbReference type="InterPro" id="IPR013022">
    <property type="entry name" value="Xyl_isomerase-like_TIM-brl"/>
</dbReference>
<reference evidence="2" key="1">
    <citation type="submission" date="2021-04" db="EMBL/GenBank/DDBJ databases">
        <title>Genomic insights into ecological role and evolution of a novel Thermoplasmata order Candidatus Sysuiplasmatales.</title>
        <authorList>
            <person name="Yuan Y."/>
        </authorList>
    </citation>
    <scope>NUCLEOTIDE SEQUENCE</scope>
    <source>
        <strain evidence="2">YP2-bin.285</strain>
    </source>
</reference>
<dbReference type="SUPFAM" id="SSF51658">
    <property type="entry name" value="Xylose isomerase-like"/>
    <property type="match status" value="1"/>
</dbReference>
<organism evidence="2 3">
    <name type="scientific">Candidatus Sysuiplasma superficiale</name>
    <dbReference type="NCBI Taxonomy" id="2823368"/>
    <lineage>
        <taxon>Archaea</taxon>
        <taxon>Methanobacteriati</taxon>
        <taxon>Thermoplasmatota</taxon>
        <taxon>Thermoplasmata</taxon>
        <taxon>Candidatus Sysuiplasmatales</taxon>
        <taxon>Candidatus Sysuiplasmataceae</taxon>
        <taxon>Candidatus Sysuiplasma</taxon>
    </lineage>
</organism>
<dbReference type="Pfam" id="PF01261">
    <property type="entry name" value="AP_endonuc_2"/>
    <property type="match status" value="1"/>
</dbReference>
<dbReference type="Proteomes" id="UP000716004">
    <property type="component" value="Unassembled WGS sequence"/>
</dbReference>
<keyword evidence="2" id="KW-0255">Endonuclease</keyword>
<sequence length="339" mass="38341">MIRYGPSGIPLSCKGRTLFDGIEDVHLLGLTALEVQMIRTNVSSRLPDDEEIGRTPAELETDMIVQIERGSGKNRWITNDPQEKIRQGDSLLILESGLCHSYIELYEMAEYARDHDVQLSVHSSYYVDLSGRTEMVERSKNNLKWAGLVCNALGGVVTSTQLGFYGSRGRKAGTEQILKNLRSVRDWWKENKISAPIGIETSGRQEVFGGLDEVIDAVRRVKGTVPVINFAHLHSRENGSLREPEDFRTVISKVRKVSDNLIYTSFSGVEHYGGNELRLTPIKRGDLRFEPLAELIVEENYDMTIISCSPLLEHDAIYMKVIFERILSRQVTKEVKEKV</sequence>
<evidence type="ECO:0000313" key="2">
    <source>
        <dbReference type="EMBL" id="MBX8631717.1"/>
    </source>
</evidence>
<dbReference type="GO" id="GO:0006281">
    <property type="term" value="P:DNA repair"/>
    <property type="evidence" value="ECO:0007669"/>
    <property type="project" value="InterPro"/>
</dbReference>
<dbReference type="AlphaFoldDB" id="A0A8J7YJ72"/>
<protein>
    <submittedName>
        <fullName evidence="2">AP endonuclease</fullName>
    </submittedName>
</protein>
<gene>
    <name evidence="2" type="ORF">J9259_04255</name>
</gene>
<feature type="domain" description="Xylose isomerase-like TIM barrel" evidence="1">
    <location>
        <begin position="107"/>
        <end position="308"/>
    </location>
</feature>
<keyword evidence="2" id="KW-0378">Hydrolase</keyword>
<dbReference type="Gene3D" id="3.20.20.150">
    <property type="entry name" value="Divalent-metal-dependent TIM barrel enzymes"/>
    <property type="match status" value="1"/>
</dbReference>
<accession>A0A8J7YJ72</accession>
<keyword evidence="2" id="KW-0540">Nuclease</keyword>
<dbReference type="SMART" id="SM00518">
    <property type="entry name" value="AP2Ec"/>
    <property type="match status" value="1"/>
</dbReference>
<comment type="caution">
    <text evidence="2">The sequence shown here is derived from an EMBL/GenBank/DDBJ whole genome shotgun (WGS) entry which is preliminary data.</text>
</comment>
<evidence type="ECO:0000313" key="3">
    <source>
        <dbReference type="Proteomes" id="UP000716004"/>
    </source>
</evidence>